<sequence length="135" mass="14948">MGNPDAYSVAQKLEVVSIDLAVIPGVLTRICQLLDVAINKPFNDNLHKEWHLWMAKGGCKTTKAGNLKRATLKNISNEIIIESFKTCGITNNLDTLENSDKENESENDDLVISVENSFSTDTTNIDDYISDSDDI</sequence>
<feature type="non-terminal residue" evidence="1">
    <location>
        <position position="135"/>
    </location>
</feature>
<accession>A0ABN7W771</accession>
<dbReference type="EMBL" id="CAJVQB010033167">
    <property type="protein sequence ID" value="CAG8819358.1"/>
    <property type="molecule type" value="Genomic_DNA"/>
</dbReference>
<proteinExistence type="predicted"/>
<organism evidence="1 2">
    <name type="scientific">Gigaspora margarita</name>
    <dbReference type="NCBI Taxonomy" id="4874"/>
    <lineage>
        <taxon>Eukaryota</taxon>
        <taxon>Fungi</taxon>
        <taxon>Fungi incertae sedis</taxon>
        <taxon>Mucoromycota</taxon>
        <taxon>Glomeromycotina</taxon>
        <taxon>Glomeromycetes</taxon>
        <taxon>Diversisporales</taxon>
        <taxon>Gigasporaceae</taxon>
        <taxon>Gigaspora</taxon>
    </lineage>
</organism>
<evidence type="ECO:0000313" key="2">
    <source>
        <dbReference type="Proteomes" id="UP000789901"/>
    </source>
</evidence>
<evidence type="ECO:0000313" key="1">
    <source>
        <dbReference type="EMBL" id="CAG8819358.1"/>
    </source>
</evidence>
<protein>
    <submittedName>
        <fullName evidence="1">30756_t:CDS:1</fullName>
    </submittedName>
</protein>
<keyword evidence="2" id="KW-1185">Reference proteome</keyword>
<reference evidence="1 2" key="1">
    <citation type="submission" date="2021-06" db="EMBL/GenBank/DDBJ databases">
        <authorList>
            <person name="Kallberg Y."/>
            <person name="Tangrot J."/>
            <person name="Rosling A."/>
        </authorList>
    </citation>
    <scope>NUCLEOTIDE SEQUENCE [LARGE SCALE GENOMIC DNA]</scope>
    <source>
        <strain evidence="1 2">120-4 pot B 10/14</strain>
    </source>
</reference>
<comment type="caution">
    <text evidence="1">The sequence shown here is derived from an EMBL/GenBank/DDBJ whole genome shotgun (WGS) entry which is preliminary data.</text>
</comment>
<gene>
    <name evidence="1" type="ORF">GMARGA_LOCUS27286</name>
</gene>
<name>A0ABN7W771_GIGMA</name>
<dbReference type="Proteomes" id="UP000789901">
    <property type="component" value="Unassembled WGS sequence"/>
</dbReference>